<feature type="signal peptide" evidence="1">
    <location>
        <begin position="1"/>
        <end position="36"/>
    </location>
</feature>
<evidence type="ECO:0000313" key="2">
    <source>
        <dbReference type="EMBL" id="MBB6146686.1"/>
    </source>
</evidence>
<dbReference type="AlphaFoldDB" id="A0A841JZD6"/>
<organism evidence="2 3">
    <name type="scientific">Silvibacterium bohemicum</name>
    <dbReference type="NCBI Taxonomy" id="1577686"/>
    <lineage>
        <taxon>Bacteria</taxon>
        <taxon>Pseudomonadati</taxon>
        <taxon>Acidobacteriota</taxon>
        <taxon>Terriglobia</taxon>
        <taxon>Terriglobales</taxon>
        <taxon>Acidobacteriaceae</taxon>
        <taxon>Silvibacterium</taxon>
    </lineage>
</organism>
<accession>A0A841JZD6</accession>
<sequence length="372" mass="40081">MHPVSRGFSFTSPYRRFAEIGLAVAAIFCAATQAHAVTCTTESQMTNAERAEYVRALRALEAPMQAGNTEAVKALTIAPVAASFEGIAQSIQTLSPQIQGAAFTVNVMYRLDSTDLKTTEEETQFFCSVGGSSMVVTVTIPQLPPGVYLLALSHATGVEHPQQVSLILQKELPPGAATVGAGAVSATATSASVKTPPASPETPASWKLAGFFVKPMSLGGKEGTWYWSEARQYAQKKQPWTAYFYYQTAAFLLIPVDFLSSPNLEKLQKEMQGVRPPDLPGAEPMKLAAGGKTFEITNLRTEAFSGELDLVVNYNSKDTSDPVATRAEIVELMKALIAAHPEIRQAFHGIWVYAQAQGQRTFAIELPMGQIS</sequence>
<keyword evidence="1" id="KW-0732">Signal</keyword>
<reference evidence="2 3" key="1">
    <citation type="submission" date="2020-08" db="EMBL/GenBank/DDBJ databases">
        <title>Genomic Encyclopedia of Type Strains, Phase IV (KMG-IV): sequencing the most valuable type-strain genomes for metagenomic binning, comparative biology and taxonomic classification.</title>
        <authorList>
            <person name="Goeker M."/>
        </authorList>
    </citation>
    <scope>NUCLEOTIDE SEQUENCE [LARGE SCALE GENOMIC DNA]</scope>
    <source>
        <strain evidence="2 3">DSM 103733</strain>
    </source>
</reference>
<dbReference type="OrthoDB" id="114681at2"/>
<dbReference type="Proteomes" id="UP000538666">
    <property type="component" value="Unassembled WGS sequence"/>
</dbReference>
<protein>
    <submittedName>
        <fullName evidence="2">Uncharacterized protein</fullName>
    </submittedName>
</protein>
<dbReference type="EMBL" id="JACHEK010000010">
    <property type="protein sequence ID" value="MBB6146686.1"/>
    <property type="molecule type" value="Genomic_DNA"/>
</dbReference>
<name>A0A841JZD6_9BACT</name>
<evidence type="ECO:0000256" key="1">
    <source>
        <dbReference type="SAM" id="SignalP"/>
    </source>
</evidence>
<proteinExistence type="predicted"/>
<feature type="chain" id="PRO_5032327266" evidence="1">
    <location>
        <begin position="37"/>
        <end position="372"/>
    </location>
</feature>
<keyword evidence="3" id="KW-1185">Reference proteome</keyword>
<dbReference type="RefSeq" id="WP_156186013.1">
    <property type="nucleotide sequence ID" value="NZ_JACHEK010000010.1"/>
</dbReference>
<evidence type="ECO:0000313" key="3">
    <source>
        <dbReference type="Proteomes" id="UP000538666"/>
    </source>
</evidence>
<gene>
    <name evidence="2" type="ORF">HNQ77_004665</name>
</gene>
<comment type="caution">
    <text evidence="2">The sequence shown here is derived from an EMBL/GenBank/DDBJ whole genome shotgun (WGS) entry which is preliminary data.</text>
</comment>